<proteinExistence type="predicted"/>
<protein>
    <submittedName>
        <fullName evidence="1">Cytochrome P450</fullName>
    </submittedName>
</protein>
<dbReference type="EMBL" id="CM051400">
    <property type="protein sequence ID" value="KAJ4714987.1"/>
    <property type="molecule type" value="Genomic_DNA"/>
</dbReference>
<name>A0ACC1XVP9_MELAZ</name>
<organism evidence="1 2">
    <name type="scientific">Melia azedarach</name>
    <name type="common">Chinaberry tree</name>
    <dbReference type="NCBI Taxonomy" id="155640"/>
    <lineage>
        <taxon>Eukaryota</taxon>
        <taxon>Viridiplantae</taxon>
        <taxon>Streptophyta</taxon>
        <taxon>Embryophyta</taxon>
        <taxon>Tracheophyta</taxon>
        <taxon>Spermatophyta</taxon>
        <taxon>Magnoliopsida</taxon>
        <taxon>eudicotyledons</taxon>
        <taxon>Gunneridae</taxon>
        <taxon>Pentapetalae</taxon>
        <taxon>rosids</taxon>
        <taxon>malvids</taxon>
        <taxon>Sapindales</taxon>
        <taxon>Meliaceae</taxon>
        <taxon>Melia</taxon>
    </lineage>
</organism>
<keyword evidence="2" id="KW-1185">Reference proteome</keyword>
<gene>
    <name evidence="1" type="ORF">OWV82_013393</name>
</gene>
<comment type="caution">
    <text evidence="1">The sequence shown here is derived from an EMBL/GenBank/DDBJ whole genome shotgun (WGS) entry which is preliminary data.</text>
</comment>
<accession>A0ACC1XVP9</accession>
<evidence type="ECO:0000313" key="1">
    <source>
        <dbReference type="EMBL" id="KAJ4714987.1"/>
    </source>
</evidence>
<sequence length="98" mass="10699">MHSSFLNFELVPFASGRKSCTGISLALQVLQLTLASLLHSFEVATPSNEAVDMIESPGMTNLKASPLEVFITPRLDSKLHAPLVKRNFEVQGLPLCVF</sequence>
<reference evidence="1 2" key="1">
    <citation type="journal article" date="2023" name="Science">
        <title>Complex scaffold remodeling in plant triterpene biosynthesis.</title>
        <authorList>
            <person name="De La Pena R."/>
            <person name="Hodgson H."/>
            <person name="Liu J.C."/>
            <person name="Stephenson M.J."/>
            <person name="Martin A.C."/>
            <person name="Owen C."/>
            <person name="Harkess A."/>
            <person name="Leebens-Mack J."/>
            <person name="Jimenez L.E."/>
            <person name="Osbourn A."/>
            <person name="Sattely E.S."/>
        </authorList>
    </citation>
    <scope>NUCLEOTIDE SEQUENCE [LARGE SCALE GENOMIC DNA]</scope>
    <source>
        <strain evidence="2">cv. JPN11</strain>
        <tissue evidence="1">Leaf</tissue>
    </source>
</reference>
<dbReference type="Proteomes" id="UP001164539">
    <property type="component" value="Chromosome 7"/>
</dbReference>
<evidence type="ECO:0000313" key="2">
    <source>
        <dbReference type="Proteomes" id="UP001164539"/>
    </source>
</evidence>